<comment type="caution">
    <text evidence="17">The sequence shown here is derived from an EMBL/GenBank/DDBJ whole genome shotgun (WGS) entry which is preliminary data.</text>
</comment>
<dbReference type="GO" id="GO:0005634">
    <property type="term" value="C:nucleus"/>
    <property type="evidence" value="ECO:0007669"/>
    <property type="project" value="UniProtKB-SubCell"/>
</dbReference>
<evidence type="ECO:0000259" key="16">
    <source>
        <dbReference type="Pfam" id="PF20750"/>
    </source>
</evidence>
<feature type="compositionally biased region" description="Low complexity" evidence="13">
    <location>
        <begin position="55"/>
        <end position="77"/>
    </location>
</feature>
<protein>
    <recommendedName>
        <fullName evidence="5">polynucleotide adenylyltransferase</fullName>
        <ecNumber evidence="5">2.7.7.19</ecNumber>
    </recommendedName>
</protein>
<evidence type="ECO:0000256" key="8">
    <source>
        <dbReference type="ARBA" id="ARBA00022723"/>
    </source>
</evidence>
<keyword evidence="12" id="KW-0539">Nucleus</keyword>
<dbReference type="GO" id="GO:0005524">
    <property type="term" value="F:ATP binding"/>
    <property type="evidence" value="ECO:0007669"/>
    <property type="project" value="UniProtKB-KW"/>
</dbReference>
<dbReference type="PANTHER" id="PTHR10682:SF10">
    <property type="entry name" value="POLYNUCLEOTIDE ADENYLYLTRANSFERASE"/>
    <property type="match status" value="1"/>
</dbReference>
<dbReference type="OrthoDB" id="412748at2759"/>
<accession>A0A9W6U785</accession>
<evidence type="ECO:0000256" key="12">
    <source>
        <dbReference type="ARBA" id="ARBA00023242"/>
    </source>
</evidence>
<comment type="cofactor">
    <cofactor evidence="1">
        <name>Mn(2+)</name>
        <dbReference type="ChEBI" id="CHEBI:29035"/>
    </cofactor>
</comment>
<dbReference type="FunFam" id="1.10.1410.10:FF:000001">
    <property type="entry name" value="Putative poly(A) polymerase gamma"/>
    <property type="match status" value="1"/>
</dbReference>
<sequence length="672" mass="73859">MSLCWGDAERTRKLKQALQADELGAYHKDSDASSGGRTSCSSSSHDIWDDDDESTASSDDVGSVSSASPVASKAPTSEPLQLALEACQANWLERRSDLKAQLQPPLPSGSPVSSMRKDPDACLKTLRAGALGLRRVVPIVVPVELAPPSEYDLRSTNGLMKCVNALAPLPTPEQLSAKHLAINELQRVVDLWLRRTLDDIERVPADSDRKSTATLLLGGSWHLKVGMAESDLDVVAFMPHAITAEIFFSSLCEHLGKEASVSDLVARRKAAVPVLSFQLSSVRVDLLFARYAQKQAVPKHLPFLPGDDMLVMRGMDATSVRSLSVARVASLILELVPNASVFRSCLRVIRLWARRRGLYSNKAGYLGGISWALLVCFVCQMFPRASVASLVHRFFSVLASWRWPTPILVAHPSNGGNSDNVQWDPQHNIHDRAHLMPIITPGFPAVNTAVNVNISTLRVLREEFARGQRIMDDLRRRSLSHPSSWNQLFTPTEVLVRYDHHIAIELRAPNEGALAEWSSFVASRTRKLVETLQHTPSVATLHPLPEIVRPQGAESNDNEVTGYYFIGYTINAPPPPRRGDRRHSARAPVQGKPGNEELAKSCVASATRYFLATELDAAAEKKPGMEVEINYRSWNDLPSTVFPGGRTAAIGERARYILSQAHHVNLALGLAR</sequence>
<dbReference type="Pfam" id="PF04926">
    <property type="entry name" value="PAP_RNA-bind"/>
    <property type="match status" value="1"/>
</dbReference>
<dbReference type="AlphaFoldDB" id="A0A9W6U785"/>
<dbReference type="Gene3D" id="1.10.1410.10">
    <property type="match status" value="1"/>
</dbReference>
<dbReference type="InterPro" id="IPR043519">
    <property type="entry name" value="NT_sf"/>
</dbReference>
<dbReference type="InterPro" id="IPR007012">
    <property type="entry name" value="PolA_pol_cen_dom"/>
</dbReference>
<dbReference type="GO" id="GO:0006397">
    <property type="term" value="P:mRNA processing"/>
    <property type="evidence" value="ECO:0007669"/>
    <property type="project" value="UniProtKB-KW"/>
</dbReference>
<keyword evidence="18" id="KW-1185">Reference proteome</keyword>
<evidence type="ECO:0000256" key="11">
    <source>
        <dbReference type="ARBA" id="ARBA00022842"/>
    </source>
</evidence>
<dbReference type="EC" id="2.7.7.19" evidence="5"/>
<keyword evidence="9" id="KW-0547">Nucleotide-binding</keyword>
<evidence type="ECO:0000256" key="10">
    <source>
        <dbReference type="ARBA" id="ARBA00022840"/>
    </source>
</evidence>
<gene>
    <name evidence="17" type="ORF">Pfra01_000553400</name>
</gene>
<evidence type="ECO:0000256" key="3">
    <source>
        <dbReference type="ARBA" id="ARBA00004123"/>
    </source>
</evidence>
<feature type="region of interest" description="Disordered" evidence="13">
    <location>
        <begin position="573"/>
        <end position="594"/>
    </location>
</feature>
<dbReference type="Gene3D" id="3.30.70.590">
    <property type="entry name" value="Poly(A) polymerase predicted RNA binding domain"/>
    <property type="match status" value="1"/>
</dbReference>
<evidence type="ECO:0000259" key="15">
    <source>
        <dbReference type="Pfam" id="PF04928"/>
    </source>
</evidence>
<comment type="similarity">
    <text evidence="4">Belongs to the poly(A) polymerase family.</text>
</comment>
<dbReference type="InterPro" id="IPR048840">
    <property type="entry name" value="PolA_pol_NTPase"/>
</dbReference>
<comment type="cofactor">
    <cofactor evidence="2">
        <name>Mg(2+)</name>
        <dbReference type="ChEBI" id="CHEBI:18420"/>
    </cofactor>
</comment>
<dbReference type="GO" id="GO:0003723">
    <property type="term" value="F:RNA binding"/>
    <property type="evidence" value="ECO:0007669"/>
    <property type="project" value="InterPro"/>
</dbReference>
<dbReference type="GO" id="GO:1990817">
    <property type="term" value="F:poly(A) RNA polymerase activity"/>
    <property type="evidence" value="ECO:0007669"/>
    <property type="project" value="UniProtKB-EC"/>
</dbReference>
<dbReference type="SUPFAM" id="SSF81631">
    <property type="entry name" value="PAP/OAS1 substrate-binding domain"/>
    <property type="match status" value="1"/>
</dbReference>
<organism evidence="17 18">
    <name type="scientific">Phytophthora fragariaefolia</name>
    <dbReference type="NCBI Taxonomy" id="1490495"/>
    <lineage>
        <taxon>Eukaryota</taxon>
        <taxon>Sar</taxon>
        <taxon>Stramenopiles</taxon>
        <taxon>Oomycota</taxon>
        <taxon>Peronosporomycetes</taxon>
        <taxon>Peronosporales</taxon>
        <taxon>Peronosporaceae</taxon>
        <taxon>Phytophthora</taxon>
    </lineage>
</organism>
<reference evidence="17" key="1">
    <citation type="submission" date="2023-04" db="EMBL/GenBank/DDBJ databases">
        <title>Phytophthora fragariaefolia NBRC 109709.</title>
        <authorList>
            <person name="Ichikawa N."/>
            <person name="Sato H."/>
            <person name="Tonouchi N."/>
        </authorList>
    </citation>
    <scope>NUCLEOTIDE SEQUENCE</scope>
    <source>
        <strain evidence="17">NBRC 109709</strain>
    </source>
</reference>
<feature type="domain" description="Poly(A) polymerase central" evidence="15">
    <location>
        <begin position="341"/>
        <end position="490"/>
    </location>
</feature>
<name>A0A9W6U785_9STRA</name>
<dbReference type="InterPro" id="IPR011068">
    <property type="entry name" value="NuclTrfase_I-like_C"/>
</dbReference>
<evidence type="ECO:0000256" key="4">
    <source>
        <dbReference type="ARBA" id="ARBA00010912"/>
    </source>
</evidence>
<evidence type="ECO:0000259" key="14">
    <source>
        <dbReference type="Pfam" id="PF04926"/>
    </source>
</evidence>
<evidence type="ECO:0000256" key="5">
    <source>
        <dbReference type="ARBA" id="ARBA00012388"/>
    </source>
</evidence>
<evidence type="ECO:0000313" key="18">
    <source>
        <dbReference type="Proteomes" id="UP001165121"/>
    </source>
</evidence>
<keyword evidence="8" id="KW-0479">Metal-binding</keyword>
<dbReference type="GO" id="GO:0031123">
    <property type="term" value="P:RNA 3'-end processing"/>
    <property type="evidence" value="ECO:0007669"/>
    <property type="project" value="InterPro"/>
</dbReference>
<dbReference type="Pfam" id="PF04928">
    <property type="entry name" value="PAP_central"/>
    <property type="match status" value="1"/>
</dbReference>
<feature type="compositionally biased region" description="Low complexity" evidence="13">
    <location>
        <begin position="32"/>
        <end position="45"/>
    </location>
</feature>
<dbReference type="SUPFAM" id="SSF55003">
    <property type="entry name" value="PAP/Archaeal CCA-adding enzyme, C-terminal domain"/>
    <property type="match status" value="1"/>
</dbReference>
<dbReference type="GO" id="GO:0046872">
    <property type="term" value="F:metal ion binding"/>
    <property type="evidence" value="ECO:0007669"/>
    <property type="project" value="UniProtKB-KW"/>
</dbReference>
<keyword evidence="7" id="KW-0808">Transferase</keyword>
<evidence type="ECO:0000256" key="7">
    <source>
        <dbReference type="ARBA" id="ARBA00022679"/>
    </source>
</evidence>
<evidence type="ECO:0000313" key="17">
    <source>
        <dbReference type="EMBL" id="GMF27629.1"/>
    </source>
</evidence>
<evidence type="ECO:0000256" key="13">
    <source>
        <dbReference type="SAM" id="MobiDB-lite"/>
    </source>
</evidence>
<dbReference type="Pfam" id="PF20750">
    <property type="entry name" value="PAP_NTPase"/>
    <property type="match status" value="1"/>
</dbReference>
<feature type="domain" description="Poly(A) polymerase nucleotidyltransferase" evidence="16">
    <location>
        <begin position="142"/>
        <end position="336"/>
    </location>
</feature>
<dbReference type="FunFam" id="3.30.460.10:FF:000027">
    <property type="entry name" value="Poly(A) polymerase PAP"/>
    <property type="match status" value="1"/>
</dbReference>
<dbReference type="SUPFAM" id="SSF81301">
    <property type="entry name" value="Nucleotidyltransferase"/>
    <property type="match status" value="1"/>
</dbReference>
<evidence type="ECO:0000256" key="6">
    <source>
        <dbReference type="ARBA" id="ARBA00022664"/>
    </source>
</evidence>
<dbReference type="PANTHER" id="PTHR10682">
    <property type="entry name" value="POLY A POLYMERASE"/>
    <property type="match status" value="1"/>
</dbReference>
<evidence type="ECO:0000256" key="9">
    <source>
        <dbReference type="ARBA" id="ARBA00022741"/>
    </source>
</evidence>
<dbReference type="InterPro" id="IPR007010">
    <property type="entry name" value="PolA_pol_RNA-bd_dom"/>
</dbReference>
<evidence type="ECO:0000256" key="1">
    <source>
        <dbReference type="ARBA" id="ARBA00001936"/>
    </source>
</evidence>
<comment type="subcellular location">
    <subcellularLocation>
        <location evidence="3">Nucleus</location>
    </subcellularLocation>
</comment>
<keyword evidence="11" id="KW-0460">Magnesium</keyword>
<proteinExistence type="inferred from homology"/>
<dbReference type="EMBL" id="BSXT01000441">
    <property type="protein sequence ID" value="GMF27629.1"/>
    <property type="molecule type" value="Genomic_DNA"/>
</dbReference>
<feature type="domain" description="Poly(A) polymerase RNA-binding" evidence="14">
    <location>
        <begin position="497"/>
        <end position="562"/>
    </location>
</feature>
<keyword evidence="10" id="KW-0067">ATP-binding</keyword>
<dbReference type="Proteomes" id="UP001165121">
    <property type="component" value="Unassembled WGS sequence"/>
</dbReference>
<evidence type="ECO:0000256" key="2">
    <source>
        <dbReference type="ARBA" id="ARBA00001946"/>
    </source>
</evidence>
<dbReference type="Gene3D" id="3.30.460.10">
    <property type="entry name" value="Beta Polymerase, domain 2"/>
    <property type="match status" value="1"/>
</dbReference>
<feature type="region of interest" description="Disordered" evidence="13">
    <location>
        <begin position="22"/>
        <end position="77"/>
    </location>
</feature>
<keyword evidence="6" id="KW-0507">mRNA processing</keyword>